<dbReference type="Pfam" id="PF13478">
    <property type="entry name" value="XdhC_C"/>
    <property type="match status" value="1"/>
</dbReference>
<dbReference type="RefSeq" id="WP_254270211.1">
    <property type="nucleotide sequence ID" value="NZ_CP100401.1"/>
</dbReference>
<organism evidence="4 5">
    <name type="scientific">Halorussus aquaticus</name>
    <dbReference type="NCBI Taxonomy" id="2953748"/>
    <lineage>
        <taxon>Archaea</taxon>
        <taxon>Methanobacteriati</taxon>
        <taxon>Methanobacteriota</taxon>
        <taxon>Stenosarchaea group</taxon>
        <taxon>Halobacteria</taxon>
        <taxon>Halobacteriales</taxon>
        <taxon>Haladaptataceae</taxon>
        <taxon>Halorussus</taxon>
    </lineage>
</organism>
<evidence type="ECO:0000256" key="1">
    <source>
        <dbReference type="SAM" id="MobiDB-lite"/>
    </source>
</evidence>
<gene>
    <name evidence="4" type="ORF">ACFO9K_05065</name>
</gene>
<dbReference type="InterPro" id="IPR027051">
    <property type="entry name" value="XdhC_Rossmann_dom"/>
</dbReference>
<feature type="domain" description="XdhC- CoxI" evidence="2">
    <location>
        <begin position="31"/>
        <end position="87"/>
    </location>
</feature>
<dbReference type="Pfam" id="PF02625">
    <property type="entry name" value="XdhC_CoxI"/>
    <property type="match status" value="1"/>
</dbReference>
<dbReference type="Gene3D" id="3.40.50.720">
    <property type="entry name" value="NAD(P)-binding Rossmann-like Domain"/>
    <property type="match status" value="1"/>
</dbReference>
<keyword evidence="5" id="KW-1185">Reference proteome</keyword>
<protein>
    <submittedName>
        <fullName evidence="4">XdhC family protein</fullName>
    </submittedName>
</protein>
<evidence type="ECO:0000259" key="3">
    <source>
        <dbReference type="Pfam" id="PF13478"/>
    </source>
</evidence>
<evidence type="ECO:0000313" key="4">
    <source>
        <dbReference type="EMBL" id="MFC4823623.1"/>
    </source>
</evidence>
<name>A0ABD5PYZ8_9EURY</name>
<reference evidence="4 5" key="1">
    <citation type="journal article" date="2019" name="Int. J. Syst. Evol. Microbiol.">
        <title>The Global Catalogue of Microorganisms (GCM) 10K type strain sequencing project: providing services to taxonomists for standard genome sequencing and annotation.</title>
        <authorList>
            <consortium name="The Broad Institute Genomics Platform"/>
            <consortium name="The Broad Institute Genome Sequencing Center for Infectious Disease"/>
            <person name="Wu L."/>
            <person name="Ma J."/>
        </authorList>
    </citation>
    <scope>NUCLEOTIDE SEQUENCE [LARGE SCALE GENOMIC DNA]</scope>
    <source>
        <strain evidence="4 5">XZYJ18</strain>
    </source>
</reference>
<evidence type="ECO:0000259" key="2">
    <source>
        <dbReference type="Pfam" id="PF02625"/>
    </source>
</evidence>
<sequence>MDETDAWDASTLSVRAALRDAIGAGDGTDPRAAVATVVSVDGSAYRRPGAKRVLADERAVGAITAGCLEEPVADLAERALADGAVRETFDLTGEDDTWSFGLGCNGVIDVLVEPADGSFRPALDRVRTGGGRTDASRRLPDSQSDRTHAALLTVVGGDHPVSGGDGTVPVGARALVGEDGSVASADPRPPLPDDLLAAVRDRAAAFAAAGRSDTVTVETDRGTAAVFVDGLEPVPELLVFGHGGDVRPVARFARDAGFRVTVATSRGARADAERFPAAHDVVAARPPDVADAVSRPADTYAVLMSHNFVDDRLALDALLDCGVPYVGVMGPRKRFDQMREALADDGVELSDDELDRISTPVGLDLGGGEPAQIALSVVAEALAASNGRTGGRLTDTEGPIHSRPDRDADSD</sequence>
<dbReference type="AlphaFoldDB" id="A0ABD5PYZ8"/>
<feature type="region of interest" description="Disordered" evidence="1">
    <location>
        <begin position="386"/>
        <end position="411"/>
    </location>
</feature>
<dbReference type="PANTHER" id="PTHR30388:SF6">
    <property type="entry name" value="XANTHINE DEHYDROGENASE SUBUNIT A-RELATED"/>
    <property type="match status" value="1"/>
</dbReference>
<dbReference type="GeneID" id="73047257"/>
<dbReference type="InterPro" id="IPR052698">
    <property type="entry name" value="MoCofactor_Util/Proc"/>
</dbReference>
<dbReference type="EMBL" id="JBHSHT010000001">
    <property type="protein sequence ID" value="MFC4823623.1"/>
    <property type="molecule type" value="Genomic_DNA"/>
</dbReference>
<dbReference type="InterPro" id="IPR003777">
    <property type="entry name" value="XdhC_CoxI"/>
</dbReference>
<feature type="domain" description="XdhC Rossmann" evidence="3">
    <location>
        <begin position="237"/>
        <end position="380"/>
    </location>
</feature>
<dbReference type="PANTHER" id="PTHR30388">
    <property type="entry name" value="ALDEHYDE OXIDOREDUCTASE MOLYBDENUM COFACTOR ASSEMBLY PROTEIN"/>
    <property type="match status" value="1"/>
</dbReference>
<evidence type="ECO:0000313" key="5">
    <source>
        <dbReference type="Proteomes" id="UP001595945"/>
    </source>
</evidence>
<dbReference type="Proteomes" id="UP001595945">
    <property type="component" value="Unassembled WGS sequence"/>
</dbReference>
<feature type="compositionally biased region" description="Basic and acidic residues" evidence="1">
    <location>
        <begin position="394"/>
        <end position="411"/>
    </location>
</feature>
<comment type="caution">
    <text evidence="4">The sequence shown here is derived from an EMBL/GenBank/DDBJ whole genome shotgun (WGS) entry which is preliminary data.</text>
</comment>
<accession>A0ABD5PYZ8</accession>
<proteinExistence type="predicted"/>